<comment type="caution">
    <text evidence="7">The sequence shown here is derived from an EMBL/GenBank/DDBJ whole genome shotgun (WGS) entry which is preliminary data.</text>
</comment>
<keyword evidence="3 6" id="KW-0812">Transmembrane</keyword>
<comment type="subcellular location">
    <subcellularLocation>
        <location evidence="1">Membrane</location>
        <topology evidence="1">Multi-pass membrane protein</topology>
    </subcellularLocation>
</comment>
<dbReference type="PANTHER" id="PTHR16932:SF18">
    <property type="entry name" value="INTERFERON, ALPHA-INDUCIBLE PROTEIN 27-LIKE 2"/>
    <property type="match status" value="1"/>
</dbReference>
<dbReference type="InterPro" id="IPR038213">
    <property type="entry name" value="IFI6/IFI27-like_sf"/>
</dbReference>
<sequence length="388" mass="42474">MQLSFSLPCMEESGHELCFLSSPNHDRRVGCNINGDIYVSQNWKGWEVWRFIKDESSGHFIITSWTHDKKVLCSGPDGRVFTTENKEGSWEKWRIVPHPKFEGLRIESWSRLHTEKKEVDTAWYIEPAHGNHFFISATSHDERLSSSNEHPFTSKNRKSWEKWIVEPTNEKIGQYTIRSMEHGKYLGAEKNDKIIVSENKQLWTIGLSTQEGGGYLILSTEYDRRLTLDENGNLHTEEVGDSNVTWQLEAVLPHTVSGKQIWSWVGLGVSSTILAVAMPFAVMGVVGAMGFGAGGIAAGSMGAGMMSAEAIAAGGGIAAGGTVATLQSIGAVGLGLAGTSMAVGAGAATGGLVSFGVIKATKFGNEHERIVIDQPEKHLPLCSWRLWQ</sequence>
<gene>
    <name evidence="7" type="ORF">QTG54_009563</name>
</gene>
<dbReference type="SUPFAM" id="SSF50405">
    <property type="entry name" value="Actin-crosslinking proteins"/>
    <property type="match status" value="1"/>
</dbReference>
<evidence type="ECO:0000256" key="4">
    <source>
        <dbReference type="ARBA" id="ARBA00022989"/>
    </source>
</evidence>
<dbReference type="Gene3D" id="6.10.110.10">
    <property type="match status" value="1"/>
</dbReference>
<dbReference type="SUPFAM" id="SSF50370">
    <property type="entry name" value="Ricin B-like lectins"/>
    <property type="match status" value="1"/>
</dbReference>
<dbReference type="InterPro" id="IPR009311">
    <property type="entry name" value="IFI6/IFI27-like"/>
</dbReference>
<keyword evidence="5 6" id="KW-0472">Membrane</keyword>
<evidence type="ECO:0000256" key="3">
    <source>
        <dbReference type="ARBA" id="ARBA00022692"/>
    </source>
</evidence>
<feature type="transmembrane region" description="Helical" evidence="6">
    <location>
        <begin position="310"/>
        <end position="330"/>
    </location>
</feature>
<dbReference type="Gene3D" id="2.80.10.50">
    <property type="match status" value="1"/>
</dbReference>
<evidence type="ECO:0000256" key="2">
    <source>
        <dbReference type="ARBA" id="ARBA00007262"/>
    </source>
</evidence>
<dbReference type="GO" id="GO:0016020">
    <property type="term" value="C:membrane"/>
    <property type="evidence" value="ECO:0007669"/>
    <property type="project" value="UniProtKB-SubCell"/>
</dbReference>
<protein>
    <submittedName>
        <fullName evidence="7">IFI6/IFI27 family protein</fullName>
    </submittedName>
</protein>
<dbReference type="Proteomes" id="UP001224775">
    <property type="component" value="Unassembled WGS sequence"/>
</dbReference>
<keyword evidence="4 6" id="KW-1133">Transmembrane helix</keyword>
<reference evidence="7" key="1">
    <citation type="submission" date="2023-06" db="EMBL/GenBank/DDBJ databases">
        <title>Survivors Of The Sea: Transcriptome response of Skeletonema marinoi to long-term dormancy.</title>
        <authorList>
            <person name="Pinder M.I.M."/>
            <person name="Kourtchenko O."/>
            <person name="Robertson E.K."/>
            <person name="Larsson T."/>
            <person name="Maumus F."/>
            <person name="Osuna-Cruz C.M."/>
            <person name="Vancaester E."/>
            <person name="Stenow R."/>
            <person name="Vandepoele K."/>
            <person name="Ploug H."/>
            <person name="Bruchert V."/>
            <person name="Godhe A."/>
            <person name="Topel M."/>
        </authorList>
    </citation>
    <scope>NUCLEOTIDE SEQUENCE</scope>
    <source>
        <strain evidence="7">R05AC</strain>
    </source>
</reference>
<dbReference type="EMBL" id="JATAAI010000017">
    <property type="protein sequence ID" value="KAK1739804.1"/>
    <property type="molecule type" value="Genomic_DNA"/>
</dbReference>
<evidence type="ECO:0000256" key="5">
    <source>
        <dbReference type="ARBA" id="ARBA00023136"/>
    </source>
</evidence>
<evidence type="ECO:0000313" key="8">
    <source>
        <dbReference type="Proteomes" id="UP001224775"/>
    </source>
</evidence>
<accession>A0AAD8Y6A7</accession>
<evidence type="ECO:0000256" key="6">
    <source>
        <dbReference type="SAM" id="Phobius"/>
    </source>
</evidence>
<dbReference type="InterPro" id="IPR035992">
    <property type="entry name" value="Ricin_B-like_lectins"/>
</dbReference>
<dbReference type="PANTHER" id="PTHR16932">
    <property type="entry name" value="INTERFERON ALPHA-INDUCIBLE PROTEIN 27"/>
    <property type="match status" value="1"/>
</dbReference>
<organism evidence="7 8">
    <name type="scientific">Skeletonema marinoi</name>
    <dbReference type="NCBI Taxonomy" id="267567"/>
    <lineage>
        <taxon>Eukaryota</taxon>
        <taxon>Sar</taxon>
        <taxon>Stramenopiles</taxon>
        <taxon>Ochrophyta</taxon>
        <taxon>Bacillariophyta</taxon>
        <taxon>Coscinodiscophyceae</taxon>
        <taxon>Thalassiosirophycidae</taxon>
        <taxon>Thalassiosirales</taxon>
        <taxon>Skeletonemataceae</taxon>
        <taxon>Skeletonema</taxon>
        <taxon>Skeletonema marinoi-dohrnii complex</taxon>
    </lineage>
</organism>
<name>A0AAD8Y6A7_9STRA</name>
<feature type="transmembrane region" description="Helical" evidence="6">
    <location>
        <begin position="273"/>
        <end position="298"/>
    </location>
</feature>
<feature type="transmembrane region" description="Helical" evidence="6">
    <location>
        <begin position="336"/>
        <end position="358"/>
    </location>
</feature>
<dbReference type="InterPro" id="IPR008999">
    <property type="entry name" value="Actin-crosslinking"/>
</dbReference>
<dbReference type="AlphaFoldDB" id="A0AAD8Y6A7"/>
<evidence type="ECO:0000313" key="7">
    <source>
        <dbReference type="EMBL" id="KAK1739804.1"/>
    </source>
</evidence>
<proteinExistence type="inferred from homology"/>
<dbReference type="Pfam" id="PF06140">
    <property type="entry name" value="Ifi-6-16"/>
    <property type="match status" value="1"/>
</dbReference>
<keyword evidence="8" id="KW-1185">Reference proteome</keyword>
<evidence type="ECO:0000256" key="1">
    <source>
        <dbReference type="ARBA" id="ARBA00004141"/>
    </source>
</evidence>
<comment type="similarity">
    <text evidence="2">Belongs to the IFI6/IFI27 family.</text>
</comment>